<evidence type="ECO:0000256" key="5">
    <source>
        <dbReference type="ARBA" id="ARBA00022723"/>
    </source>
</evidence>
<dbReference type="PANTHER" id="PTHR22930:SF280">
    <property type="entry name" value="OS11G0202600 PROTEIN"/>
    <property type="match status" value="1"/>
</dbReference>
<dbReference type="Gramene" id="AET4Gv20415500.1">
    <property type="protein sequence ID" value="AET4Gv20415500.1"/>
    <property type="gene ID" value="AET4Gv20415500"/>
</dbReference>
<keyword evidence="5" id="KW-0479">Metal-binding</keyword>
<evidence type="ECO:0000256" key="1">
    <source>
        <dbReference type="ARBA" id="ARBA00001968"/>
    </source>
</evidence>
<dbReference type="EnsemblPlants" id="AET4Gv20415500.1">
    <property type="protein sequence ID" value="AET4Gv20415500.1"/>
    <property type="gene ID" value="AET4Gv20415500"/>
</dbReference>
<dbReference type="EnsemblPlants" id="AET4Gv20825300.2">
    <property type="protein sequence ID" value="AET4Gv20825300.2"/>
    <property type="gene ID" value="AET4Gv20825300"/>
</dbReference>
<dbReference type="PANTHER" id="PTHR22930">
    <property type="match status" value="1"/>
</dbReference>
<dbReference type="Proteomes" id="UP000015105">
    <property type="component" value="Chromosome 4D"/>
</dbReference>
<dbReference type="GO" id="GO:0004518">
    <property type="term" value="F:nuclease activity"/>
    <property type="evidence" value="ECO:0007669"/>
    <property type="project" value="UniProtKB-KW"/>
</dbReference>
<reference evidence="9" key="4">
    <citation type="submission" date="2019-03" db="UniProtKB">
        <authorList>
            <consortium name="EnsemblPlants"/>
        </authorList>
    </citation>
    <scope>IDENTIFICATION</scope>
</reference>
<dbReference type="GO" id="GO:0046872">
    <property type="term" value="F:metal ion binding"/>
    <property type="evidence" value="ECO:0007669"/>
    <property type="project" value="UniProtKB-KW"/>
</dbReference>
<feature type="domain" description="DDE Tnp4" evidence="8">
    <location>
        <begin position="2"/>
        <end position="92"/>
    </location>
</feature>
<keyword evidence="7" id="KW-0539">Nucleus</keyword>
<keyword evidence="4" id="KW-0540">Nuclease</keyword>
<reference evidence="9" key="5">
    <citation type="journal article" date="2021" name="G3 (Bethesda)">
        <title>Aegilops tauschii genome assembly Aet v5.0 features greater sequence contiguity and improved annotation.</title>
        <authorList>
            <person name="Wang L."/>
            <person name="Zhu T."/>
            <person name="Rodriguez J.C."/>
            <person name="Deal K.R."/>
            <person name="Dubcovsky J."/>
            <person name="McGuire P.E."/>
            <person name="Lux T."/>
            <person name="Spannagl M."/>
            <person name="Mayer K.F.X."/>
            <person name="Baldrich P."/>
            <person name="Meyers B.C."/>
            <person name="Huo N."/>
            <person name="Gu Y.Q."/>
            <person name="Zhou H."/>
            <person name="Devos K.M."/>
            <person name="Bennetzen J.L."/>
            <person name="Unver T."/>
            <person name="Budak H."/>
            <person name="Gulick P.J."/>
            <person name="Galiba G."/>
            <person name="Kalapos B."/>
            <person name="Nelson D.R."/>
            <person name="Li P."/>
            <person name="You F.M."/>
            <person name="Luo M.C."/>
            <person name="Dvorak J."/>
        </authorList>
    </citation>
    <scope>NUCLEOTIDE SEQUENCE [LARGE SCALE GENOMIC DNA]</scope>
    <source>
        <strain evidence="9">cv. AL8/78</strain>
    </source>
</reference>
<proteinExistence type="inferred from homology"/>
<evidence type="ECO:0000256" key="4">
    <source>
        <dbReference type="ARBA" id="ARBA00022722"/>
    </source>
</evidence>
<evidence type="ECO:0000256" key="6">
    <source>
        <dbReference type="ARBA" id="ARBA00022801"/>
    </source>
</evidence>
<sequence length="155" mass="17959">KYYLVDSGYPNRTGYLAPFKGSTYHLPEFRLRRHRPPEGKYELFNFSHSSLRNVVERAFGVLKQKWRILKGVPSFSPRTQKHIIIACMALHNFIRDSKLSDKVFDKCDADDEYVPPVLRKEVAPTQADPVEEEENEDSMNNIRSRIADACLAMAR</sequence>
<evidence type="ECO:0000259" key="8">
    <source>
        <dbReference type="Pfam" id="PF13359"/>
    </source>
</evidence>
<comment type="similarity">
    <text evidence="3">Belongs to the HARBI1 family.</text>
</comment>
<name>A0A453I2B8_AEGTS</name>
<keyword evidence="10" id="KW-1185">Reference proteome</keyword>
<reference evidence="10" key="1">
    <citation type="journal article" date="2014" name="Science">
        <title>Ancient hybridizations among the ancestral genomes of bread wheat.</title>
        <authorList>
            <consortium name="International Wheat Genome Sequencing Consortium,"/>
            <person name="Marcussen T."/>
            <person name="Sandve S.R."/>
            <person name="Heier L."/>
            <person name="Spannagl M."/>
            <person name="Pfeifer M."/>
            <person name="Jakobsen K.S."/>
            <person name="Wulff B.B."/>
            <person name="Steuernagel B."/>
            <person name="Mayer K.F."/>
            <person name="Olsen O.A."/>
        </authorList>
    </citation>
    <scope>NUCLEOTIDE SEQUENCE [LARGE SCALE GENOMIC DNA]</scope>
    <source>
        <strain evidence="10">cv. AL8/78</strain>
    </source>
</reference>
<reference evidence="10" key="2">
    <citation type="journal article" date="2017" name="Nat. Plants">
        <title>The Aegilops tauschii genome reveals multiple impacts of transposons.</title>
        <authorList>
            <person name="Zhao G."/>
            <person name="Zou C."/>
            <person name="Li K."/>
            <person name="Wang K."/>
            <person name="Li T."/>
            <person name="Gao L."/>
            <person name="Zhang X."/>
            <person name="Wang H."/>
            <person name="Yang Z."/>
            <person name="Liu X."/>
            <person name="Jiang W."/>
            <person name="Mao L."/>
            <person name="Kong X."/>
            <person name="Jiao Y."/>
            <person name="Jia J."/>
        </authorList>
    </citation>
    <scope>NUCLEOTIDE SEQUENCE [LARGE SCALE GENOMIC DNA]</scope>
    <source>
        <strain evidence="10">cv. AL8/78</strain>
    </source>
</reference>
<evidence type="ECO:0000313" key="9">
    <source>
        <dbReference type="EnsemblPlants" id="AET4Gv20415500.1"/>
    </source>
</evidence>
<comment type="cofactor">
    <cofactor evidence="1">
        <name>a divalent metal cation</name>
        <dbReference type="ChEBI" id="CHEBI:60240"/>
    </cofactor>
</comment>
<dbReference type="GO" id="GO:0005634">
    <property type="term" value="C:nucleus"/>
    <property type="evidence" value="ECO:0007669"/>
    <property type="project" value="UniProtKB-SubCell"/>
</dbReference>
<dbReference type="AlphaFoldDB" id="A0A453I2B8"/>
<comment type="subcellular location">
    <subcellularLocation>
        <location evidence="2">Nucleus</location>
    </subcellularLocation>
</comment>
<dbReference type="Gramene" id="AET4Gv20825300.2">
    <property type="protein sequence ID" value="AET4Gv20825300.2"/>
    <property type="gene ID" value="AET4Gv20825300"/>
</dbReference>
<keyword evidence="6" id="KW-0378">Hydrolase</keyword>
<organism evidence="9 10">
    <name type="scientific">Aegilops tauschii subsp. strangulata</name>
    <name type="common">Goatgrass</name>
    <dbReference type="NCBI Taxonomy" id="200361"/>
    <lineage>
        <taxon>Eukaryota</taxon>
        <taxon>Viridiplantae</taxon>
        <taxon>Streptophyta</taxon>
        <taxon>Embryophyta</taxon>
        <taxon>Tracheophyta</taxon>
        <taxon>Spermatophyta</taxon>
        <taxon>Magnoliopsida</taxon>
        <taxon>Liliopsida</taxon>
        <taxon>Poales</taxon>
        <taxon>Poaceae</taxon>
        <taxon>BOP clade</taxon>
        <taxon>Pooideae</taxon>
        <taxon>Triticodae</taxon>
        <taxon>Triticeae</taxon>
        <taxon>Triticinae</taxon>
        <taxon>Aegilops</taxon>
    </lineage>
</organism>
<dbReference type="InterPro" id="IPR027806">
    <property type="entry name" value="HARBI1_dom"/>
</dbReference>
<accession>A0A453I2B8</accession>
<dbReference type="InterPro" id="IPR045249">
    <property type="entry name" value="HARBI1-like"/>
</dbReference>
<dbReference type="STRING" id="200361.A0A453I2B8"/>
<evidence type="ECO:0000313" key="10">
    <source>
        <dbReference type="Proteomes" id="UP000015105"/>
    </source>
</evidence>
<dbReference type="GO" id="GO:0016787">
    <property type="term" value="F:hydrolase activity"/>
    <property type="evidence" value="ECO:0007669"/>
    <property type="project" value="UniProtKB-KW"/>
</dbReference>
<evidence type="ECO:0000256" key="3">
    <source>
        <dbReference type="ARBA" id="ARBA00006958"/>
    </source>
</evidence>
<evidence type="ECO:0000256" key="7">
    <source>
        <dbReference type="ARBA" id="ARBA00023242"/>
    </source>
</evidence>
<protein>
    <recommendedName>
        <fullName evidence="8">DDE Tnp4 domain-containing protein</fullName>
    </recommendedName>
</protein>
<reference evidence="9" key="3">
    <citation type="journal article" date="2017" name="Nature">
        <title>Genome sequence of the progenitor of the wheat D genome Aegilops tauschii.</title>
        <authorList>
            <person name="Luo M.C."/>
            <person name="Gu Y.Q."/>
            <person name="Puiu D."/>
            <person name="Wang H."/>
            <person name="Twardziok S.O."/>
            <person name="Deal K.R."/>
            <person name="Huo N."/>
            <person name="Zhu T."/>
            <person name="Wang L."/>
            <person name="Wang Y."/>
            <person name="McGuire P.E."/>
            <person name="Liu S."/>
            <person name="Long H."/>
            <person name="Ramasamy R.K."/>
            <person name="Rodriguez J.C."/>
            <person name="Van S.L."/>
            <person name="Yuan L."/>
            <person name="Wang Z."/>
            <person name="Xia Z."/>
            <person name="Xiao L."/>
            <person name="Anderson O.D."/>
            <person name="Ouyang S."/>
            <person name="Liang Y."/>
            <person name="Zimin A.V."/>
            <person name="Pertea G."/>
            <person name="Qi P."/>
            <person name="Bennetzen J.L."/>
            <person name="Dai X."/>
            <person name="Dawson M.W."/>
            <person name="Muller H.G."/>
            <person name="Kugler K."/>
            <person name="Rivarola-Duarte L."/>
            <person name="Spannagl M."/>
            <person name="Mayer K.F.X."/>
            <person name="Lu F.H."/>
            <person name="Bevan M.W."/>
            <person name="Leroy P."/>
            <person name="Li P."/>
            <person name="You F.M."/>
            <person name="Sun Q."/>
            <person name="Liu Z."/>
            <person name="Lyons E."/>
            <person name="Wicker T."/>
            <person name="Salzberg S.L."/>
            <person name="Devos K.M."/>
            <person name="Dvorak J."/>
        </authorList>
    </citation>
    <scope>NUCLEOTIDE SEQUENCE [LARGE SCALE GENOMIC DNA]</scope>
    <source>
        <strain evidence="9">cv. AL8/78</strain>
    </source>
</reference>
<evidence type="ECO:0000256" key="2">
    <source>
        <dbReference type="ARBA" id="ARBA00004123"/>
    </source>
</evidence>
<dbReference type="Pfam" id="PF13359">
    <property type="entry name" value="DDE_Tnp_4"/>
    <property type="match status" value="1"/>
</dbReference>